<dbReference type="PROSITE" id="PS00012">
    <property type="entry name" value="PHOSPHOPANTETHEINE"/>
    <property type="match status" value="2"/>
</dbReference>
<dbReference type="Pfam" id="PF02801">
    <property type="entry name" value="Ketoacyl-synt_C"/>
    <property type="match status" value="2"/>
</dbReference>
<feature type="active site" description="Proton donor; for dehydratase activity" evidence="9">
    <location>
        <position position="2847"/>
    </location>
</feature>
<dbReference type="Pfam" id="PF16197">
    <property type="entry name" value="KAsynt_C_assoc"/>
    <property type="match status" value="2"/>
</dbReference>
<dbReference type="PROSITE" id="PS52019">
    <property type="entry name" value="PKS_MFAS_DH"/>
    <property type="match status" value="2"/>
</dbReference>
<dbReference type="Gene3D" id="3.90.180.10">
    <property type="entry name" value="Medium-chain alcohol dehydrogenases, catalytic domain"/>
    <property type="match status" value="1"/>
</dbReference>
<dbReference type="CDD" id="cd00833">
    <property type="entry name" value="PKS"/>
    <property type="match status" value="2"/>
</dbReference>
<dbReference type="SMART" id="SM00825">
    <property type="entry name" value="PKS_KS"/>
    <property type="match status" value="2"/>
</dbReference>
<dbReference type="PROSITE" id="PS00606">
    <property type="entry name" value="KS3_1"/>
    <property type="match status" value="2"/>
</dbReference>
<dbReference type="InterPro" id="IPR036291">
    <property type="entry name" value="NAD(P)-bd_dom_sf"/>
</dbReference>
<dbReference type="InterPro" id="IPR014031">
    <property type="entry name" value="Ketoacyl_synth_C"/>
</dbReference>
<dbReference type="Pfam" id="PF22953">
    <property type="entry name" value="SpnB_Rossmann"/>
    <property type="match status" value="2"/>
</dbReference>
<feature type="domain" description="Ketosynthase family 3 (KS3)" evidence="11">
    <location>
        <begin position="1778"/>
        <end position="2204"/>
    </location>
</feature>
<keyword evidence="14" id="KW-1185">Reference proteome</keyword>
<dbReference type="InterPro" id="IPR014030">
    <property type="entry name" value="Ketoacyl_synth_N"/>
</dbReference>
<feature type="region of interest" description="N-terminal hotdog fold" evidence="9">
    <location>
        <begin position="2650"/>
        <end position="2774"/>
    </location>
</feature>
<dbReference type="InterPro" id="IPR016039">
    <property type="entry name" value="Thiolase-like"/>
</dbReference>
<dbReference type="Pfam" id="PF14765">
    <property type="entry name" value="PS-DH"/>
    <property type="match status" value="2"/>
</dbReference>
<evidence type="ECO:0000256" key="7">
    <source>
        <dbReference type="ARBA" id="ARBA00023268"/>
    </source>
</evidence>
<evidence type="ECO:0000256" key="5">
    <source>
        <dbReference type="ARBA" id="ARBA00022679"/>
    </source>
</evidence>
<dbReference type="PROSITE" id="PS50075">
    <property type="entry name" value="CARRIER"/>
    <property type="match status" value="2"/>
</dbReference>
<dbReference type="InterPro" id="IPR050091">
    <property type="entry name" value="PKS_NRPS_Biosynth_Enz"/>
</dbReference>
<evidence type="ECO:0000256" key="1">
    <source>
        <dbReference type="ARBA" id="ARBA00001957"/>
    </source>
</evidence>
<dbReference type="Gene3D" id="3.40.47.10">
    <property type="match status" value="2"/>
</dbReference>
<dbReference type="SMART" id="SM01294">
    <property type="entry name" value="PKS_PP_betabranch"/>
    <property type="match status" value="2"/>
</dbReference>
<dbReference type="InterPro" id="IPR020841">
    <property type="entry name" value="PKS_Beta-ketoAc_synthase_dom"/>
</dbReference>
<keyword evidence="5" id="KW-0808">Transferase</keyword>
<proteinExistence type="predicted"/>
<evidence type="ECO:0000256" key="2">
    <source>
        <dbReference type="ARBA" id="ARBA00004792"/>
    </source>
</evidence>
<dbReference type="SUPFAM" id="SSF51735">
    <property type="entry name" value="NAD(P)-binding Rossmann-fold domains"/>
    <property type="match status" value="5"/>
</dbReference>
<feature type="region of interest" description="C-terminal hotdog fold" evidence="9">
    <location>
        <begin position="1076"/>
        <end position="1216"/>
    </location>
</feature>
<dbReference type="SMART" id="SM00822">
    <property type="entry name" value="PKS_KR"/>
    <property type="match status" value="2"/>
</dbReference>
<dbReference type="Gene3D" id="3.10.129.110">
    <property type="entry name" value="Polyketide synthase dehydratase"/>
    <property type="match status" value="2"/>
</dbReference>
<dbReference type="InterPro" id="IPR057326">
    <property type="entry name" value="KR_dom"/>
</dbReference>
<dbReference type="SMART" id="SM00829">
    <property type="entry name" value="PKS_ER"/>
    <property type="match status" value="1"/>
</dbReference>
<dbReference type="InterPro" id="IPR016036">
    <property type="entry name" value="Malonyl_transacylase_ACP-bd"/>
</dbReference>
<evidence type="ECO:0000259" key="11">
    <source>
        <dbReference type="PROSITE" id="PS52004"/>
    </source>
</evidence>
<dbReference type="InterPro" id="IPR055123">
    <property type="entry name" value="SpnB-like_Rossmann"/>
</dbReference>
<dbReference type="InterPro" id="IPR049551">
    <property type="entry name" value="PKS_DH_C"/>
</dbReference>
<dbReference type="InterPro" id="IPR013968">
    <property type="entry name" value="PKS_KR"/>
</dbReference>
<dbReference type="SMART" id="SM00823">
    <property type="entry name" value="PKS_PP"/>
    <property type="match status" value="2"/>
</dbReference>
<dbReference type="InterPro" id="IPR020807">
    <property type="entry name" value="PKS_DH"/>
</dbReference>
<comment type="pathway">
    <text evidence="2">Antibiotic biosynthesis.</text>
</comment>
<dbReference type="Pfam" id="PF08659">
    <property type="entry name" value="KR"/>
    <property type="match status" value="2"/>
</dbReference>
<dbReference type="CDD" id="cd05195">
    <property type="entry name" value="enoyl_red"/>
    <property type="match status" value="1"/>
</dbReference>
<dbReference type="InterPro" id="IPR001227">
    <property type="entry name" value="Ac_transferase_dom_sf"/>
</dbReference>
<dbReference type="PROSITE" id="PS52004">
    <property type="entry name" value="KS3_2"/>
    <property type="match status" value="2"/>
</dbReference>
<feature type="domain" description="Carrier" evidence="10">
    <location>
        <begin position="1686"/>
        <end position="1761"/>
    </location>
</feature>
<dbReference type="InterPro" id="IPR015083">
    <property type="entry name" value="NorB/c/GfsB-D-like_docking"/>
</dbReference>
<dbReference type="SMART" id="SM00826">
    <property type="entry name" value="PKS_DH"/>
    <property type="match status" value="2"/>
</dbReference>
<keyword evidence="7" id="KW-0511">Multifunctional enzyme</keyword>
<dbReference type="InterPro" id="IPR014043">
    <property type="entry name" value="Acyl_transferase_dom"/>
</dbReference>
<evidence type="ECO:0000256" key="6">
    <source>
        <dbReference type="ARBA" id="ARBA00023194"/>
    </source>
</evidence>
<protein>
    <submittedName>
        <fullName evidence="13">SDR family NAD(P)-dependent oxidoreductase</fullName>
    </submittedName>
</protein>
<feature type="active site" description="Proton acceptor; for dehydratase activity" evidence="9">
    <location>
        <position position="969"/>
    </location>
</feature>
<dbReference type="Pfam" id="PF08240">
    <property type="entry name" value="ADH_N"/>
    <property type="match status" value="1"/>
</dbReference>
<feature type="domain" description="Carrier" evidence="10">
    <location>
        <begin position="3714"/>
        <end position="3796"/>
    </location>
</feature>
<evidence type="ECO:0000259" key="12">
    <source>
        <dbReference type="PROSITE" id="PS52019"/>
    </source>
</evidence>
<feature type="domain" description="Ketosynthase family 3 (KS3)" evidence="11">
    <location>
        <begin position="34"/>
        <end position="458"/>
    </location>
</feature>
<evidence type="ECO:0000256" key="4">
    <source>
        <dbReference type="ARBA" id="ARBA00022553"/>
    </source>
</evidence>
<dbReference type="Pfam" id="PF08990">
    <property type="entry name" value="Docking"/>
    <property type="match status" value="1"/>
</dbReference>
<evidence type="ECO:0000259" key="10">
    <source>
        <dbReference type="PROSITE" id="PS50075"/>
    </source>
</evidence>
<dbReference type="InterPro" id="IPR049900">
    <property type="entry name" value="PKS_mFAS_DH"/>
</dbReference>
<dbReference type="SUPFAM" id="SSF55048">
    <property type="entry name" value="Probable ACP-binding domain of malonyl-CoA ACP transacylase"/>
    <property type="match status" value="2"/>
</dbReference>
<evidence type="ECO:0000313" key="13">
    <source>
        <dbReference type="EMBL" id="QXJ26131.1"/>
    </source>
</evidence>
<dbReference type="Gene3D" id="3.40.50.11460">
    <property type="match status" value="1"/>
</dbReference>
<reference evidence="13" key="1">
    <citation type="submission" date="2020-07" db="EMBL/GenBank/DDBJ databases">
        <authorList>
            <person name="Tarantini F.S."/>
            <person name="Hong K.W."/>
            <person name="Chan K.G."/>
        </authorList>
    </citation>
    <scope>NUCLEOTIDE SEQUENCE</scope>
    <source>
        <strain evidence="13">32-07</strain>
    </source>
</reference>
<dbReference type="InterPro" id="IPR049552">
    <property type="entry name" value="PKS_DH_N"/>
</dbReference>
<dbReference type="CDD" id="cd08956">
    <property type="entry name" value="KR_3_FAS_SDR_x"/>
    <property type="match status" value="2"/>
</dbReference>
<organism evidence="13 14">
    <name type="scientific">Actinomadura graeca</name>
    <dbReference type="NCBI Taxonomy" id="2750812"/>
    <lineage>
        <taxon>Bacteria</taxon>
        <taxon>Bacillati</taxon>
        <taxon>Actinomycetota</taxon>
        <taxon>Actinomycetes</taxon>
        <taxon>Streptosporangiales</taxon>
        <taxon>Thermomonosporaceae</taxon>
        <taxon>Actinomadura</taxon>
    </lineage>
</organism>
<feature type="active site" description="Proton donor; for dehydratase activity" evidence="9">
    <location>
        <position position="1136"/>
    </location>
</feature>
<feature type="region of interest" description="C-terminal hotdog fold" evidence="9">
    <location>
        <begin position="2787"/>
        <end position="2926"/>
    </location>
</feature>
<dbReference type="InterPro" id="IPR009081">
    <property type="entry name" value="PP-bd_ACP"/>
</dbReference>
<feature type="domain" description="PKS/mFAS DH" evidence="12">
    <location>
        <begin position="937"/>
        <end position="1216"/>
    </location>
</feature>
<evidence type="ECO:0000256" key="8">
    <source>
        <dbReference type="ARBA" id="ARBA00023315"/>
    </source>
</evidence>
<sequence>MPGTEEKLRQYLRRVTADLGRARQRLREAEERHHEPVAVVGMACRFPGGVGSPEDLWDLVASGRDAIGGFPSNRGWDLDGLYHPDPDHPGGSYVRRGGFLYDADEFDAAFFGISPREAKAMNPQHRVLLEVAWELLERARIDPTSLRSTLTGVYAGAGVPGFGTSHADRDVEGHLATGNALSVLSGRISYALGLEGPAVTVDTACSSSLVAVHLACHALRQGECDLAMAGGVTVMPAPTMFTEFSRHRVLSPDERCSPFAEAANGTVFSEGAGLVLLERLSDARRNGHRVLAVVRGSAVNQDGTSNGLTAPSGLAQQRVIARALAGAGLSASEVDAVEAHGTGTALGDPLEAQALLATYGRDRPADRPLLLGSIKSNIGHTQGAAGVAGIIKTVMAMRHGTLPASLNVDEPTRNVDWSSGAVRLLTGPAEWPATGRPRRAGVSAFGMSGTNAHLILEEAPEAARPDEAEPAAAAGGPLPWVLSARNPLALRDAAAALAGRVADGTAASPADVGWSLVETRAVFEHRAVVVGEDAAALADGLDALARGEEHPALRTGHAGRTVAAPVLVFPGQGSQWAGMGAGLLASSPVFAARIADCERALEPHVDWSLTAVLRGDEDAADLGRLDVVQPALWAMMVSLAAVWAAHGVVPAAVVGHSQGEIAAACVAGALTLDDAARLVAVRSRVLMRLAGQGAMAPVGTGEQDAGRLLAELGGTAGEVVVAGVNGPRSVVLSGPPDQIRAVVDKAKGEGLQARMIEASAAGHSPQIDRITPELGERLSGIGPVPAQEVAFYSTVTGARLDTAELGTGYWLDNMRRPVRFADAVGAVLADGHRVFIEVSPHPVLMMSTQECIDEAGADGVTVPTLRRGDGDRTRLLLSVAQAFAAGAEVDWAAAFPSDPSPDVVDLPTYAFQRERFWPSGRDGGQDARGLGLSAAGHPLLGAALELADGDGHLLTGRLTRQSAAWLTEHEFNGTLLLPGTALLEWALRAADGVGCTRVEELTLHTPLLLPGPDALRVQVVVGAADDDGRRDVHIYTRPDDDADTADSAWVCHAAGVLTTAPATTGAWDGPWPPAAAEPLDIGGFYERLRDIGYAYGPAFQGLRAAWRDGDDLLAEIGLPEQADAQDGFGVHPALLDAALHPIFLTGRVDAGSAWLPFAWNGVSLHASGATVLRVRLTPLGDGLEQGFLVQAADPAGLPVLDAESVRMRPAAGPLEPAPGHRTRGLYSLGWVAAASTPQTPPDAVWTDLGALTAALDSGTPPPSVVVTEVTVAEDGEDPSAAARDTVEHVLGLLQRWLAEPRLADARLVLVTRGAVAATTDDAVDDAAAPDLAGAAVWGLIRSAQAEEPGRFVLVDLDGPGGDEDRRTVAEALASDEPQTAVRGGRVLVPRLARAAAAPPAGGGTPDPDGTILITGGTGTLGALVAEHLAGAWRAGHLLLVSRSGMDAPGAPALAARLAELGADVRIAAADVTDPAAVAGLLDGIDPAHPLTGVVHAAGALDDATIPSQTPEGLERAWAAKAAAAANLDAATAGLPLTMFVVFSSAAAVMGSPGQANYAAANAFCDALAARRRDRGLPGLSIAWGLWADASGMTAHLSQAGLESRMGRSGIVPMSSDRALSLLDAAWASAAPAVVAADVSVAGLAADQIPVVLRGLAGPVRRRAASGADATGLAARLDGLDEDARLGLVSRIVRESVAGVLAHRSPDGVDAETNFRDLGFDSLTAVELRNRLAASTGLRLPATLVFDHPTPVALTRHLCAQLAGTGRAAPGPAAVVRADEPVAIVGMACRYPGGVRGPEDLWDLVASGGDAIGDFPSNRGWDLAGLFHPDADHPGTSYVRTGGFLHDADRFDAGFFGISPREASAADPQQRVLLETAWELLERAGIDPATLKGTSTGVYAGAMYHDYAAGPAGGDAAMEGHAWLAGSGSVISGRLAYTLGLEGPAVTVDTACSSSLVAVHLASQALRQGECDLALAGGVTVMATPDPFSGFSRQGGLSPDGRCKSFAAAADGTGISEGAGLLLLERLSDARRRGHRVLAVVRGSAVNQDGASNGLTAPNGPSQQRVIGQALAGAGLSASDVDAVEAHGTGTRLGDPIEAQALLAAYGRGRAEDRPLWLGSVKSNIGHAQAAAGVAGVIKMVMAMRHGTLPASLHIDEPTPHVDWDAGAVRLLTEPTEWPLGDRPRRAGISSFGASGTNAHVIVEQAPEPPRPEYVPPVDGVVPWVVSARSEAALREQVARLGGVAGDPVEVGWSLVSSRSSFEWRSVAVGESREELLAGLEAGVGKPVARGECVWLFSGQGGQRVGMGAGLYERFPVFAEAFDEVCGLLDPGLKQVVFSGPSETLEDTTFAQTGLFAVQVALARLLESAGVRPDVVVGHSVGEVAAAHVAGVLDLADACRLVSARARLMGGLPAGGAMAAIQADPGELAGGLPEGVGVAAVNTPGSTVVSGPADLVAQVRDAWAVKGRKTKSLPVSHGFHSVLMEPMLAGFGEAIGGLGFGVPVVPMVSTLTGELVGEEIAAAQYWVRQVREPVRFLPAIVSLGERAGVFIELGPDPVLATAAQQILDERQVPSVAALHRDRPDTRAFGAALGTLHVHGIDIDWTGWFPDRPRPRTIDLPTYAFQRERYWLPSGKSGREDAAHLGLTSTAHPLLGASVELAEGGACLLTGRLSPAEGDWTAEHVVAGAVLLPGAAILEWVLRAADEAGCGGVEELVLQAPLVLGESGPVRVQVAVGAAAEDGRRDVHVYSRPEHDPDPEWTCHADGVLFDEAAAPPGAPAGQWPPPGAEPIDVSGFYERAEAAGHAYGPAFRGLRAAWRHGRDLLGEVVLPEAAGDLDGFGIHPALLDAALHTAVLDGESDGRAWVPFAWSGVALHAVGARTVRVRASLLGDRLDQGLKVLIADTAGSPVLSVESLRIRDVDPRRLRDTGGRGPRELMTLEWGALPEAAGEGPPPARAGWAVLGEDLSGLERLAAADPVPSTVLAKLPAGARDPQAATGRALRLVQDWLAEPRFADARLALVTRHAVDTDDHRVDAPAAGVWGLLRSAQLEHPGRFVLLDAGSDTDDDVALVDAVRRAMEADESQVTLRDGRVRVPRLTRAGASPRLVLPVRERAWRLFPGGAATLESVTAEAFPEALEPLGPGQVRVEVRAAGINFRDVLVALGMVPSPGGIGGEGAGVVVETGPQVAGLKAGDPVMGLFAGAFGTTAVADARMVTRIPEGWGFREAAATPVAFLTAWYGLVDLAGLRAGESVLVHAATGGVGRAAVQIARRLGAEVFATASPGKHAVLEEMGVDAGHRASSRDLDFEEVIRSATGGEGVDVVLNALAGPFTDASLRLLRDGGRFVEMGKTDIRRADEVTAAHPGVSYQVFDLIADAGPDRIGQMLETVTELLTAGDLHAPPLESWPLEKARDALRYMSQARHTGKLVLDVPARLDPDGTVLITGGTGTLGALTAEHLAREWGVRHLVLVSRRGIDAPGAADLVGLLGGLGARATVAAADVADPAALRAVVAGIDPAHPLTGVVHAAGVVDDGVVTSLDPGRLAAVWGVKATAAQTLHAVTADRRLALFTIFSSAAAAIGSPGQGNYAAANAYCDALAARRRAEGLPGLSIGWGSWAATSGMTEHLADADLARMDRLGMRAMSTERALALLDAASRHGGPHLVAVDLGTGPPGGLPARSLPPVLRGLAAAGPQRRRAASAAAPAGGVAERLAGEPKAERLRILLSLVREEAATALGHSDPGSIPPDVTFKDLGFDSLIAVELRNRLSAATGLRLPAALVFDFPDAAAVAGHLLTRLAPDAGAEPAGLLDPVLDEVARLEGTLDGLVAADLDRGVVTARLEELLTRWRGASRPPDGADGAGGANGASAAERLGVATADQVLDFIDNELGMS</sequence>
<evidence type="ECO:0000256" key="3">
    <source>
        <dbReference type="ARBA" id="ARBA00022450"/>
    </source>
</evidence>
<dbReference type="SMART" id="SM00827">
    <property type="entry name" value="PKS_AT"/>
    <property type="match status" value="2"/>
</dbReference>
<dbReference type="Proteomes" id="UP001049518">
    <property type="component" value="Chromosome"/>
</dbReference>
<dbReference type="SUPFAM" id="SSF53901">
    <property type="entry name" value="Thiolase-like"/>
    <property type="match status" value="2"/>
</dbReference>
<dbReference type="Pfam" id="PF00109">
    <property type="entry name" value="ketoacyl-synt"/>
    <property type="match status" value="2"/>
</dbReference>
<dbReference type="PANTHER" id="PTHR43775:SF51">
    <property type="entry name" value="INACTIVE PHENOLPHTHIOCEROL SYNTHESIS POLYKETIDE SYNTHASE TYPE I PKS1-RELATED"/>
    <property type="match status" value="1"/>
</dbReference>
<dbReference type="InterPro" id="IPR042104">
    <property type="entry name" value="PKS_dehydratase_sf"/>
</dbReference>
<feature type="domain" description="PKS/mFAS DH" evidence="12">
    <location>
        <begin position="2650"/>
        <end position="2926"/>
    </location>
</feature>
<comment type="cofactor">
    <cofactor evidence="1">
        <name>pantetheine 4'-phosphate</name>
        <dbReference type="ChEBI" id="CHEBI:47942"/>
    </cofactor>
</comment>
<keyword evidence="3" id="KW-0596">Phosphopantetheine</keyword>
<dbReference type="EMBL" id="CP059572">
    <property type="protein sequence ID" value="QXJ26131.1"/>
    <property type="molecule type" value="Genomic_DNA"/>
</dbReference>
<feature type="region of interest" description="N-terminal hotdog fold" evidence="9">
    <location>
        <begin position="937"/>
        <end position="1064"/>
    </location>
</feature>
<dbReference type="PANTHER" id="PTHR43775">
    <property type="entry name" value="FATTY ACID SYNTHASE"/>
    <property type="match status" value="1"/>
</dbReference>
<keyword evidence="6" id="KW-0045">Antibiotic biosynthesis</keyword>
<dbReference type="InterPro" id="IPR018201">
    <property type="entry name" value="Ketoacyl_synth_AS"/>
</dbReference>
<dbReference type="SUPFAM" id="SSF101173">
    <property type="entry name" value="Docking domain B of the erythromycin polyketide synthase (DEBS)"/>
    <property type="match status" value="1"/>
</dbReference>
<dbReference type="SUPFAM" id="SSF47336">
    <property type="entry name" value="ACP-like"/>
    <property type="match status" value="2"/>
</dbReference>
<dbReference type="Gene3D" id="3.40.50.720">
    <property type="entry name" value="NAD(P)-binding Rossmann-like Domain"/>
    <property type="match status" value="2"/>
</dbReference>
<dbReference type="InterPro" id="IPR006162">
    <property type="entry name" value="Ppantetheine_attach_site"/>
</dbReference>
<dbReference type="InterPro" id="IPR020806">
    <property type="entry name" value="PKS_PP-bd"/>
</dbReference>
<dbReference type="InterPro" id="IPR036299">
    <property type="entry name" value="Polyketide_synth_docking_sf"/>
</dbReference>
<dbReference type="InterPro" id="IPR032821">
    <property type="entry name" value="PKS_assoc"/>
</dbReference>
<keyword evidence="8" id="KW-0012">Acyltransferase</keyword>
<dbReference type="SUPFAM" id="SSF50129">
    <property type="entry name" value="GroES-like"/>
    <property type="match status" value="1"/>
</dbReference>
<dbReference type="Pfam" id="PF13602">
    <property type="entry name" value="ADH_zinc_N_2"/>
    <property type="match status" value="1"/>
</dbReference>
<accession>A0ABX8R4Y1</accession>
<dbReference type="InterPro" id="IPR036736">
    <property type="entry name" value="ACP-like_sf"/>
</dbReference>
<gene>
    <name evidence="13" type="ORF">AGRA3207_007739</name>
</gene>
<dbReference type="InterPro" id="IPR016035">
    <property type="entry name" value="Acyl_Trfase/lysoPLipase"/>
</dbReference>
<dbReference type="InterPro" id="IPR020843">
    <property type="entry name" value="ER"/>
</dbReference>
<dbReference type="Pfam" id="PF00698">
    <property type="entry name" value="Acyl_transf_1"/>
    <property type="match status" value="2"/>
</dbReference>
<evidence type="ECO:0000256" key="9">
    <source>
        <dbReference type="PROSITE-ProRule" id="PRU01363"/>
    </source>
</evidence>
<evidence type="ECO:0000313" key="14">
    <source>
        <dbReference type="Proteomes" id="UP001049518"/>
    </source>
</evidence>
<keyword evidence="4" id="KW-0597">Phosphoprotein</keyword>
<dbReference type="Gene3D" id="1.10.1200.10">
    <property type="entry name" value="ACP-like"/>
    <property type="match status" value="2"/>
</dbReference>
<name>A0ABX8R4Y1_9ACTN</name>
<dbReference type="Gene3D" id="3.30.70.3290">
    <property type="match status" value="2"/>
</dbReference>
<dbReference type="InterPro" id="IPR011032">
    <property type="entry name" value="GroES-like_sf"/>
</dbReference>
<feature type="active site" description="Proton acceptor; for dehydratase activity" evidence="9">
    <location>
        <position position="2682"/>
    </location>
</feature>
<dbReference type="SUPFAM" id="SSF52151">
    <property type="entry name" value="FabD/lysophospholipase-like"/>
    <property type="match status" value="2"/>
</dbReference>
<dbReference type="Pfam" id="PF00550">
    <property type="entry name" value="PP-binding"/>
    <property type="match status" value="2"/>
</dbReference>
<dbReference type="Pfam" id="PF21089">
    <property type="entry name" value="PKS_DH_N"/>
    <property type="match status" value="2"/>
</dbReference>
<dbReference type="Gene3D" id="3.40.366.10">
    <property type="entry name" value="Malonyl-Coenzyme A Acyl Carrier Protein, domain 2"/>
    <property type="match status" value="2"/>
</dbReference>
<dbReference type="InterPro" id="IPR013154">
    <property type="entry name" value="ADH-like_N"/>
</dbReference>